<name>A0ABN4MJW7_9PSED</name>
<dbReference type="RefSeq" id="WP_064378915.1">
    <property type="nucleotide sequence ID" value="NZ_CP014205.2"/>
</dbReference>
<accession>A0ABN4MJW7</accession>
<protein>
    <submittedName>
        <fullName evidence="2">Uncharacterized protein</fullName>
    </submittedName>
</protein>
<keyword evidence="1" id="KW-0732">Signal</keyword>
<dbReference type="EMBL" id="CP014205">
    <property type="protein sequence ID" value="AMQ82291.1"/>
    <property type="molecule type" value="Genomic_DNA"/>
</dbReference>
<feature type="signal peptide" evidence="1">
    <location>
        <begin position="1"/>
        <end position="22"/>
    </location>
</feature>
<organism evidence="2 3">
    <name type="scientific">Pseudomonas glycinae</name>
    <dbReference type="NCBI Taxonomy" id="1785145"/>
    <lineage>
        <taxon>Bacteria</taxon>
        <taxon>Pseudomonadati</taxon>
        <taxon>Pseudomonadota</taxon>
        <taxon>Gammaproteobacteria</taxon>
        <taxon>Pseudomonadales</taxon>
        <taxon>Pseudomonadaceae</taxon>
        <taxon>Pseudomonas</taxon>
    </lineage>
</organism>
<dbReference type="Proteomes" id="UP000075187">
    <property type="component" value="Chromosome"/>
</dbReference>
<proteinExistence type="predicted"/>
<feature type="chain" id="PRO_5045508946" evidence="1">
    <location>
        <begin position="23"/>
        <end position="127"/>
    </location>
</feature>
<keyword evidence="3" id="KW-1185">Reference proteome</keyword>
<sequence length="127" mass="13437">MQISSFSIWCALTLLISGTVTAAAGSDDYICTVERFSQAMGDEGPTYQLIKNAYVGRQFTVDRSSGVTIGALKNAVDSKPEIIDSGSSENSFKVLSAVPASLNYAGTLVTALNVMEFVEGEKNLSPT</sequence>
<evidence type="ECO:0000313" key="3">
    <source>
        <dbReference type="Proteomes" id="UP000075187"/>
    </source>
</evidence>
<evidence type="ECO:0000313" key="2">
    <source>
        <dbReference type="EMBL" id="AMQ82291.1"/>
    </source>
</evidence>
<gene>
    <name evidence="2" type="ORF">AWU82_03015</name>
</gene>
<evidence type="ECO:0000256" key="1">
    <source>
        <dbReference type="SAM" id="SignalP"/>
    </source>
</evidence>
<reference evidence="2" key="1">
    <citation type="submission" date="2017-12" db="EMBL/GenBank/DDBJ databases">
        <title>Pseudomonas sp. MS586 complete sequence.</title>
        <authorList>
            <person name="Lu S."/>
            <person name="Deng P."/>
        </authorList>
    </citation>
    <scope>NUCLEOTIDE SEQUENCE</scope>
    <source>
        <strain evidence="2">MS586</strain>
    </source>
</reference>